<dbReference type="RefSeq" id="WP_025604271.1">
    <property type="nucleotide sequence ID" value="NZ_CP021235.1"/>
</dbReference>
<evidence type="ECO:0000256" key="1">
    <source>
        <dbReference type="SAM" id="Phobius"/>
    </source>
</evidence>
<evidence type="ECO:0008006" key="4">
    <source>
        <dbReference type="Google" id="ProtNLM"/>
    </source>
</evidence>
<protein>
    <recommendedName>
        <fullName evidence="4">Cardiolipin synthase N-terminal domain-containing protein</fullName>
    </recommendedName>
</protein>
<dbReference type="OrthoDB" id="854114at2"/>
<reference evidence="3" key="1">
    <citation type="submission" date="2017-05" db="EMBL/GenBank/DDBJ databases">
        <authorList>
            <person name="Ray J."/>
            <person name="Price M."/>
            <person name="Deutschbauer A."/>
        </authorList>
    </citation>
    <scope>NUCLEOTIDE SEQUENCE [LARGE SCALE GENOMIC DNA]</scope>
    <source>
        <strain evidence="3">DSM 19842</strain>
    </source>
</reference>
<feature type="transmembrane region" description="Helical" evidence="1">
    <location>
        <begin position="43"/>
        <end position="63"/>
    </location>
</feature>
<name>A0A1X9YNI8_9BACT</name>
<dbReference type="EMBL" id="CP021235">
    <property type="protein sequence ID" value="ARS34391.1"/>
    <property type="molecule type" value="Genomic_DNA"/>
</dbReference>
<dbReference type="STRING" id="709015.GCA_000472485_00483"/>
<proteinExistence type="predicted"/>
<keyword evidence="3" id="KW-1185">Reference proteome</keyword>
<keyword evidence="1" id="KW-1133">Transmembrane helix</keyword>
<accession>A0A1X9YNI8</accession>
<gene>
    <name evidence="2" type="ORF">CA264_02450</name>
</gene>
<keyword evidence="1" id="KW-0812">Transmembrane</keyword>
<dbReference type="AlphaFoldDB" id="A0A1X9YNI8"/>
<evidence type="ECO:0000313" key="3">
    <source>
        <dbReference type="Proteomes" id="UP000266292"/>
    </source>
</evidence>
<organism evidence="2 3">
    <name type="scientific">Pontibacter actiniarum</name>
    <dbReference type="NCBI Taxonomy" id="323450"/>
    <lineage>
        <taxon>Bacteria</taxon>
        <taxon>Pseudomonadati</taxon>
        <taxon>Bacteroidota</taxon>
        <taxon>Cytophagia</taxon>
        <taxon>Cytophagales</taxon>
        <taxon>Hymenobacteraceae</taxon>
        <taxon>Pontibacter</taxon>
    </lineage>
</organism>
<dbReference type="KEGG" id="pact:CA264_02450"/>
<evidence type="ECO:0000313" key="2">
    <source>
        <dbReference type="EMBL" id="ARS34391.1"/>
    </source>
</evidence>
<sequence length="74" mass="8699">MGEFILGFGIFGIILSLIIFIVYLWSIFWAYKDAERRGKPGWLVALVVAFLAWPVGLLLWILVRPNDRQYYQQH</sequence>
<feature type="transmembrane region" description="Helical" evidence="1">
    <location>
        <begin position="6"/>
        <end position="31"/>
    </location>
</feature>
<dbReference type="Proteomes" id="UP000266292">
    <property type="component" value="Chromosome"/>
</dbReference>
<keyword evidence="1" id="KW-0472">Membrane</keyword>